<sequence length="121" mass="12995">MPTLMSSSMASSSPGTTGTRSSSLSQRERESAEQRLKLSQQADGVQLTEESVVTETNTTSRRYCSDSSVAMVAAPSCISRNTMAFWAWSAIMATHSVSVVSSGYSASLHWPARQGEGRTPR</sequence>
<name>A0A4Z2JDV6_9TELE</name>
<feature type="compositionally biased region" description="Low complexity" evidence="1">
    <location>
        <begin position="48"/>
        <end position="60"/>
    </location>
</feature>
<keyword evidence="3" id="KW-1185">Reference proteome</keyword>
<reference evidence="2 3" key="1">
    <citation type="submission" date="2019-03" db="EMBL/GenBank/DDBJ databases">
        <title>First draft genome of Liparis tanakae, snailfish: a comprehensive survey of snailfish specific genes.</title>
        <authorList>
            <person name="Kim W."/>
            <person name="Song I."/>
            <person name="Jeong J.-H."/>
            <person name="Kim D."/>
            <person name="Kim S."/>
            <person name="Ryu S."/>
            <person name="Song J.Y."/>
            <person name="Lee S.K."/>
        </authorList>
    </citation>
    <scope>NUCLEOTIDE SEQUENCE [LARGE SCALE GENOMIC DNA]</scope>
    <source>
        <tissue evidence="2">Muscle</tissue>
    </source>
</reference>
<dbReference type="AlphaFoldDB" id="A0A4Z2JDV6"/>
<feature type="compositionally biased region" description="Basic and acidic residues" evidence="1">
    <location>
        <begin position="26"/>
        <end position="36"/>
    </location>
</feature>
<feature type="compositionally biased region" description="Low complexity" evidence="1">
    <location>
        <begin position="1"/>
        <end position="25"/>
    </location>
</feature>
<feature type="region of interest" description="Disordered" evidence="1">
    <location>
        <begin position="1"/>
        <end position="60"/>
    </location>
</feature>
<dbReference type="Proteomes" id="UP000314294">
    <property type="component" value="Unassembled WGS sequence"/>
</dbReference>
<evidence type="ECO:0000313" key="3">
    <source>
        <dbReference type="Proteomes" id="UP000314294"/>
    </source>
</evidence>
<organism evidence="2 3">
    <name type="scientific">Liparis tanakae</name>
    <name type="common">Tanaka's snailfish</name>
    <dbReference type="NCBI Taxonomy" id="230148"/>
    <lineage>
        <taxon>Eukaryota</taxon>
        <taxon>Metazoa</taxon>
        <taxon>Chordata</taxon>
        <taxon>Craniata</taxon>
        <taxon>Vertebrata</taxon>
        <taxon>Euteleostomi</taxon>
        <taxon>Actinopterygii</taxon>
        <taxon>Neopterygii</taxon>
        <taxon>Teleostei</taxon>
        <taxon>Neoteleostei</taxon>
        <taxon>Acanthomorphata</taxon>
        <taxon>Eupercaria</taxon>
        <taxon>Perciformes</taxon>
        <taxon>Cottioidei</taxon>
        <taxon>Cottales</taxon>
        <taxon>Liparidae</taxon>
        <taxon>Liparis</taxon>
    </lineage>
</organism>
<dbReference type="EMBL" id="SRLO01000007">
    <property type="protein sequence ID" value="TNN88167.1"/>
    <property type="molecule type" value="Genomic_DNA"/>
</dbReference>
<gene>
    <name evidence="2" type="ORF">EYF80_001748</name>
</gene>
<evidence type="ECO:0000313" key="2">
    <source>
        <dbReference type="EMBL" id="TNN88167.1"/>
    </source>
</evidence>
<protein>
    <submittedName>
        <fullName evidence="2">Uncharacterized protein</fullName>
    </submittedName>
</protein>
<proteinExistence type="predicted"/>
<evidence type="ECO:0000256" key="1">
    <source>
        <dbReference type="SAM" id="MobiDB-lite"/>
    </source>
</evidence>
<comment type="caution">
    <text evidence="2">The sequence shown here is derived from an EMBL/GenBank/DDBJ whole genome shotgun (WGS) entry which is preliminary data.</text>
</comment>
<accession>A0A4Z2JDV6</accession>